<evidence type="ECO:0000256" key="8">
    <source>
        <dbReference type="RuleBase" id="RU004455"/>
    </source>
</evidence>
<feature type="active site" description="Charge relay system" evidence="6">
    <location>
        <position position="57"/>
    </location>
</feature>
<dbReference type="EMBL" id="CP038436">
    <property type="protein sequence ID" value="QBX56167.1"/>
    <property type="molecule type" value="Genomic_DNA"/>
</dbReference>
<feature type="active site" description="Charge relay system" evidence="6">
    <location>
        <position position="12"/>
    </location>
</feature>
<sequence>MGIVLGPNQYGKAETRVVRIVRDTPRHEIRDLSVSTALRGDFTAAHVEGDQSQVLPTDTQKNTAFAFAKSHGIASPEDYGLALARRLLEAAPSATGATVRVEEYAWDRILVDGVGHDHAFVRRGGEVRTTEVDVSTSGAQVTSGIKDLVVLKSTGSEFKGFLRDEYTTLPDADDRILATSLAATWRYADAVERDWNAVHDDVRTLVLATFATTYSRALQQTLHAMGSAVLEAHGEIAEISFSAPNKHHFLVDLEPFGLENPGEVFIAADRPYGLIEATVCREDQG</sequence>
<dbReference type="NCBIfam" id="TIGR03383">
    <property type="entry name" value="urate_oxi"/>
    <property type="match status" value="1"/>
</dbReference>
<feature type="binding site" evidence="7">
    <location>
        <position position="245"/>
    </location>
    <ligand>
        <name>O2</name>
        <dbReference type="ChEBI" id="CHEBI:15379"/>
    </ligand>
</feature>
<keyword evidence="10" id="KW-1185">Reference proteome</keyword>
<keyword evidence="3 5" id="KW-0659">Purine metabolism</keyword>
<dbReference type="InterPro" id="IPR002042">
    <property type="entry name" value="Uricase"/>
</dbReference>
<comment type="pathway">
    <text evidence="1 5">Purine metabolism; urate degradation; (S)-allantoin from urate: step 1/3.</text>
</comment>
<evidence type="ECO:0000256" key="3">
    <source>
        <dbReference type="ARBA" id="ARBA00022631"/>
    </source>
</evidence>
<feature type="binding site" evidence="7">
    <location>
        <position position="57"/>
    </location>
    <ligand>
        <name>5-hydroxyisourate</name>
        <dbReference type="ChEBI" id="CHEBI:18072"/>
    </ligand>
</feature>
<dbReference type="PANTHER" id="PTHR42874">
    <property type="entry name" value="URICASE"/>
    <property type="match status" value="1"/>
</dbReference>
<dbReference type="SUPFAM" id="SSF55620">
    <property type="entry name" value="Tetrahydrobiopterin biosynthesis enzymes-like"/>
    <property type="match status" value="2"/>
</dbReference>
<evidence type="ECO:0000256" key="7">
    <source>
        <dbReference type="PIRSR" id="PIRSR000241-2"/>
    </source>
</evidence>
<gene>
    <name evidence="9" type="primary">pucL</name>
    <name evidence="9" type="ORF">EXE58_12285</name>
</gene>
<comment type="catalytic activity">
    <reaction evidence="5 8">
        <text>urate + O2 + H2O = 5-hydroxyisourate + H2O2</text>
        <dbReference type="Rhea" id="RHEA:21368"/>
        <dbReference type="ChEBI" id="CHEBI:15377"/>
        <dbReference type="ChEBI" id="CHEBI:15379"/>
        <dbReference type="ChEBI" id="CHEBI:16240"/>
        <dbReference type="ChEBI" id="CHEBI:17775"/>
        <dbReference type="ChEBI" id="CHEBI:18072"/>
        <dbReference type="EC" id="1.7.3.3"/>
    </reaction>
</comment>
<feature type="binding site" evidence="7">
    <location>
        <position position="245"/>
    </location>
    <ligand>
        <name>urate</name>
        <dbReference type="ChEBI" id="CHEBI:17775"/>
    </ligand>
</feature>
<feature type="active site" description="Charge relay system" evidence="6">
    <location>
        <position position="247"/>
    </location>
</feature>
<feature type="binding site" evidence="7">
    <location>
        <position position="245"/>
    </location>
    <ligand>
        <name>5-hydroxyisourate</name>
        <dbReference type="ChEBI" id="CHEBI:18072"/>
    </ligand>
</feature>
<feature type="binding site" evidence="7">
    <location>
        <position position="175"/>
    </location>
    <ligand>
        <name>urate</name>
        <dbReference type="ChEBI" id="CHEBI:17775"/>
    </ligand>
</feature>
<evidence type="ECO:0000256" key="6">
    <source>
        <dbReference type="PIRSR" id="PIRSR000241-1"/>
    </source>
</evidence>
<feature type="binding site" evidence="7">
    <location>
        <position position="175"/>
    </location>
    <ligand>
        <name>5-hydroxyisourate</name>
        <dbReference type="ChEBI" id="CHEBI:18072"/>
    </ligand>
</feature>
<proteinExistence type="inferred from homology"/>
<feature type="binding site" evidence="7">
    <location>
        <position position="57"/>
    </location>
    <ligand>
        <name>O2</name>
        <dbReference type="ChEBI" id="CHEBI:15379"/>
    </ligand>
</feature>
<feature type="binding site" evidence="7">
    <location>
        <position position="219"/>
    </location>
    <ligand>
        <name>urate</name>
        <dbReference type="ChEBI" id="CHEBI:17775"/>
    </ligand>
</feature>
<evidence type="ECO:0000256" key="2">
    <source>
        <dbReference type="ARBA" id="ARBA00009760"/>
    </source>
</evidence>
<dbReference type="PANTHER" id="PTHR42874:SF1">
    <property type="entry name" value="URICASE"/>
    <property type="match status" value="1"/>
</dbReference>
<dbReference type="GO" id="GO:0019628">
    <property type="term" value="P:urate catabolic process"/>
    <property type="evidence" value="ECO:0007669"/>
    <property type="project" value="UniProtKB-UniPathway"/>
</dbReference>
<comment type="function">
    <text evidence="5 8">Catalyzes the oxidation of uric acid to 5-hydroxyisourate, which is further processed to form (S)-allantoin.</text>
</comment>
<dbReference type="GO" id="GO:0006144">
    <property type="term" value="P:purine nucleobase metabolic process"/>
    <property type="evidence" value="ECO:0007669"/>
    <property type="project" value="UniProtKB-KW"/>
</dbReference>
<feature type="binding site" evidence="7">
    <location>
        <position position="58"/>
    </location>
    <ligand>
        <name>urate</name>
        <dbReference type="ChEBI" id="CHEBI:17775"/>
    </ligand>
</feature>
<dbReference type="EC" id="1.7.3.3" evidence="5 8"/>
<dbReference type="AlphaFoldDB" id="A0A4P7IIU5"/>
<dbReference type="InterPro" id="IPR019842">
    <property type="entry name" value="Uricase_CS"/>
</dbReference>
<dbReference type="OrthoDB" id="9809009at2"/>
<dbReference type="PIRSF" id="PIRSF000241">
    <property type="entry name" value="Urate_oxidase"/>
    <property type="match status" value="1"/>
</dbReference>
<dbReference type="Proteomes" id="UP000294853">
    <property type="component" value="Chromosome"/>
</dbReference>
<dbReference type="Gene3D" id="3.10.270.10">
    <property type="entry name" value="Urate Oxidase"/>
    <property type="match status" value="1"/>
</dbReference>
<organism evidence="9 10">
    <name type="scientific">Nocardioides seonyuensis</name>
    <dbReference type="NCBI Taxonomy" id="2518371"/>
    <lineage>
        <taxon>Bacteria</taxon>
        <taxon>Bacillati</taxon>
        <taxon>Actinomycetota</taxon>
        <taxon>Actinomycetes</taxon>
        <taxon>Propionibacteriales</taxon>
        <taxon>Nocardioidaceae</taxon>
        <taxon>Nocardioides</taxon>
    </lineage>
</organism>
<comment type="similarity">
    <text evidence="2 5 8">Belongs to the uricase family.</text>
</comment>
<dbReference type="GO" id="GO:0004846">
    <property type="term" value="F:urate oxidase activity"/>
    <property type="evidence" value="ECO:0007669"/>
    <property type="project" value="UniProtKB-EC"/>
</dbReference>
<dbReference type="PRINTS" id="PR00093">
    <property type="entry name" value="URICASE"/>
</dbReference>
<evidence type="ECO:0000313" key="10">
    <source>
        <dbReference type="Proteomes" id="UP000294853"/>
    </source>
</evidence>
<evidence type="ECO:0000256" key="4">
    <source>
        <dbReference type="ARBA" id="ARBA00023002"/>
    </source>
</evidence>
<evidence type="ECO:0000313" key="9">
    <source>
        <dbReference type="EMBL" id="QBX56167.1"/>
    </source>
</evidence>
<keyword evidence="4 5" id="KW-0560">Oxidoreductase</keyword>
<feature type="binding site" evidence="7">
    <location>
        <position position="219"/>
    </location>
    <ligand>
        <name>5-hydroxyisourate</name>
        <dbReference type="ChEBI" id="CHEBI:18072"/>
    </ligand>
</feature>
<dbReference type="PROSITE" id="PS00366">
    <property type="entry name" value="URICASE"/>
    <property type="match status" value="1"/>
</dbReference>
<feature type="binding site" evidence="7">
    <location>
        <position position="158"/>
    </location>
    <ligand>
        <name>5-hydroxyisourate</name>
        <dbReference type="ChEBI" id="CHEBI:18072"/>
    </ligand>
</feature>
<accession>A0A4P7IIU5</accession>
<evidence type="ECO:0000256" key="5">
    <source>
        <dbReference type="PIRNR" id="PIRNR000241"/>
    </source>
</evidence>
<name>A0A4P7IIU5_9ACTN</name>
<dbReference type="UniPathway" id="UPA00394">
    <property type="reaction ID" value="UER00650"/>
</dbReference>
<dbReference type="KEGG" id="nsn:EXE58_12285"/>
<feature type="binding site" evidence="7">
    <location>
        <position position="57"/>
    </location>
    <ligand>
        <name>urate</name>
        <dbReference type="ChEBI" id="CHEBI:17775"/>
    </ligand>
</feature>
<dbReference type="Pfam" id="PF01014">
    <property type="entry name" value="Uricase"/>
    <property type="match status" value="2"/>
</dbReference>
<reference evidence="9 10" key="1">
    <citation type="submission" date="2019-03" db="EMBL/GenBank/DDBJ databases">
        <title>Three New Species of Nocardioides, Nocardioides euryhalodurans sp. nov., Nocardioides seonyuensis sp. nov. and Nocardioides eburneoflavus sp. nov. Iolated from Soil.</title>
        <authorList>
            <person name="Roh S.G."/>
            <person name="Lee C."/>
            <person name="Kim M.-K."/>
            <person name="Kim S.B."/>
        </authorList>
    </citation>
    <scope>NUCLEOTIDE SEQUENCE [LARGE SCALE GENOMIC DNA]</scope>
    <source>
        <strain evidence="9 10">MMS17-SY207-3</strain>
    </source>
</reference>
<evidence type="ECO:0000256" key="1">
    <source>
        <dbReference type="ARBA" id="ARBA00004831"/>
    </source>
</evidence>
<protein>
    <recommendedName>
        <fullName evidence="5 8">Uricase</fullName>
        <ecNumber evidence="5 8">1.7.3.3</ecNumber>
    </recommendedName>
    <alternativeName>
        <fullName evidence="5">Urate oxidase</fullName>
    </alternativeName>
</protein>
<dbReference type="RefSeq" id="WP_135268158.1">
    <property type="nucleotide sequence ID" value="NZ_CP038436.1"/>
</dbReference>
<feature type="binding site" evidence="7">
    <location>
        <position position="158"/>
    </location>
    <ligand>
        <name>urate</name>
        <dbReference type="ChEBI" id="CHEBI:17775"/>
    </ligand>
</feature>